<evidence type="ECO:0000313" key="3">
    <source>
        <dbReference type="Proteomes" id="UP000006860"/>
    </source>
</evidence>
<evidence type="ECO:0000259" key="1">
    <source>
        <dbReference type="PROSITE" id="PS50943"/>
    </source>
</evidence>
<dbReference type="RefSeq" id="WP_013626615.1">
    <property type="nucleotide sequence ID" value="NC_015174.1"/>
</dbReference>
<dbReference type="GO" id="GO:0003677">
    <property type="term" value="F:DNA binding"/>
    <property type="evidence" value="ECO:0007669"/>
    <property type="project" value="InterPro"/>
</dbReference>
<dbReference type="Proteomes" id="UP000006860">
    <property type="component" value="Chromosome"/>
</dbReference>
<dbReference type="EMBL" id="CP002546">
    <property type="protein sequence ID" value="ADY57871.1"/>
    <property type="molecule type" value="Genomic_DNA"/>
</dbReference>
<dbReference type="Pfam" id="PF01381">
    <property type="entry name" value="HTH_3"/>
    <property type="match status" value="1"/>
</dbReference>
<dbReference type="SUPFAM" id="SSF47413">
    <property type="entry name" value="lambda repressor-like DNA-binding domains"/>
    <property type="match status" value="1"/>
</dbReference>
<evidence type="ECO:0000313" key="2">
    <source>
        <dbReference type="EMBL" id="ADY57871.1"/>
    </source>
</evidence>
<dbReference type="PROSITE" id="PS50943">
    <property type="entry name" value="HTH_CROC1"/>
    <property type="match status" value="1"/>
</dbReference>
<dbReference type="Gene3D" id="1.10.260.40">
    <property type="entry name" value="lambda repressor-like DNA-binding domains"/>
    <property type="match status" value="1"/>
</dbReference>
<reference evidence="3" key="1">
    <citation type="submission" date="2011-02" db="EMBL/GenBank/DDBJ databases">
        <title>The complete genome of Planctomyces brasiliensis DSM 5305.</title>
        <authorList>
            <person name="Lucas S."/>
            <person name="Copeland A."/>
            <person name="Lapidus A."/>
            <person name="Bruce D."/>
            <person name="Goodwin L."/>
            <person name="Pitluck S."/>
            <person name="Kyrpides N."/>
            <person name="Mavromatis K."/>
            <person name="Pagani I."/>
            <person name="Ivanova N."/>
            <person name="Ovchinnikova G."/>
            <person name="Lu M."/>
            <person name="Detter J.C."/>
            <person name="Han C."/>
            <person name="Land M."/>
            <person name="Hauser L."/>
            <person name="Markowitz V."/>
            <person name="Cheng J.-F."/>
            <person name="Hugenholtz P."/>
            <person name="Woyke T."/>
            <person name="Wu D."/>
            <person name="Tindall B."/>
            <person name="Pomrenke H.G."/>
            <person name="Brambilla E."/>
            <person name="Klenk H.-P."/>
            <person name="Eisen J.A."/>
        </authorList>
    </citation>
    <scope>NUCLEOTIDE SEQUENCE [LARGE SCALE GENOMIC DNA]</scope>
    <source>
        <strain evidence="3">ATCC 49424 / DSM 5305 / JCM 21570 / NBRC 103401 / IFAM 1448</strain>
    </source>
</reference>
<dbReference type="AlphaFoldDB" id="F0SPG7"/>
<keyword evidence="3" id="KW-1185">Reference proteome</keyword>
<dbReference type="CDD" id="cd00093">
    <property type="entry name" value="HTH_XRE"/>
    <property type="match status" value="1"/>
</dbReference>
<dbReference type="InterPro" id="IPR001387">
    <property type="entry name" value="Cro/C1-type_HTH"/>
</dbReference>
<feature type="domain" description="HTH cro/C1-type" evidence="1">
    <location>
        <begin position="36"/>
        <end position="64"/>
    </location>
</feature>
<proteinExistence type="predicted"/>
<dbReference type="HOGENOM" id="CLU_2467091_0_0_0"/>
<organism evidence="2 3">
    <name type="scientific">Rubinisphaera brasiliensis (strain ATCC 49424 / DSM 5305 / JCM 21570 / IAM 15109 / NBRC 103401 / IFAM 1448)</name>
    <name type="common">Planctomyces brasiliensis</name>
    <dbReference type="NCBI Taxonomy" id="756272"/>
    <lineage>
        <taxon>Bacteria</taxon>
        <taxon>Pseudomonadati</taxon>
        <taxon>Planctomycetota</taxon>
        <taxon>Planctomycetia</taxon>
        <taxon>Planctomycetales</taxon>
        <taxon>Planctomycetaceae</taxon>
        <taxon>Rubinisphaera</taxon>
    </lineage>
</organism>
<dbReference type="KEGG" id="pbs:Plabr_0242"/>
<sequence>MAGKHNIKITTKHSASSYGCPVCLIGGNLVNDSDGINACREQLGWTQRELAERCGKSLVMAQKYCQGVAPVPAEVWLVLREALTGDGV</sequence>
<dbReference type="STRING" id="756272.Plabr_0242"/>
<accession>F0SPG7</accession>
<gene>
    <name evidence="2" type="ordered locus">Plabr_0242</name>
</gene>
<dbReference type="InterPro" id="IPR010982">
    <property type="entry name" value="Lambda_DNA-bd_dom_sf"/>
</dbReference>
<protein>
    <submittedName>
        <fullName evidence="2">Helix-turn-helix domain protein</fullName>
    </submittedName>
</protein>
<name>F0SPG7_RUBBR</name>